<evidence type="ECO:0000256" key="4">
    <source>
        <dbReference type="SAM" id="MobiDB-lite"/>
    </source>
</evidence>
<dbReference type="InterPro" id="IPR056548">
    <property type="entry name" value="HEAT_Nup120"/>
</dbReference>
<evidence type="ECO:0000313" key="8">
    <source>
        <dbReference type="EMBL" id="OAQ99275.1"/>
    </source>
</evidence>
<sequence length="1167" mass="129994">MDSSDTQHLFKETRLNLEPPAAASVVTIRVPSLSGSSSSSSSGARHSSRTDGAAEDETAFRRRNLATATSIYHRAWHDTPRNFLWRVLEDGRLLSVRAADVCRHGKAADAPLVLDFHFAVPIQPGCVALADPQEHDALCLFVLDTASHLYTFTLRPDHFRKRAAVDAGLSDLAKVQAPAGLAFKYSHRMVAVSANTLLVTVNDGGMIRLDRNQADDGGVWKETFFNVQGWKQNLRSLLPFQGNHTIRYGRTNMEYSAATAVQVTDLGLDGCLFAITVCLDHRIRIWNIQDGQILFTGDLLGADRTPQEIGKWTLDPSQANLVQLVGRSPGQRICATYSPIGPGEFKFWKIVAKGTHTLTLEDLFPKLTLIPETPSSSDIWTLADFVLTSPEDGSISLWTLWKNNMTYRVQRLDLDRTNMSQVWQRGWEGVHSETGLLTAETSGPWDPQDVTEKWLQLILKPGKFTKATLEVALSIYERGLGKAREGNKGRGLAESICSVLGAAASLERGATGAMDYEQFRSSSESQWRRFYRLLNELDKQRGEAISLAFDPESDIAWVVCADLVSAIRECSDLERIYHNLSTPEQDRQQEAALINSALSFVDGFSDSYLQLCNAALRPELFEQSQKTDLERIQYFSDKAGFWRGITDEDCTQIVDVLGPNFNVVTDGLYSEVLDLFTTPVGMRSRKLNNPVTEFGRKLLMAATQDCLTMQWNVCFSQLILLVHMEFEFDNEEDALHHRVDVGNVFRSLVAALRRLALLRHLSQTELSVPLFKPEKGVSHTKSGDETQVVTALEANVGHLLGFHSKNEVLSKSITEMVASLCASDSDIEVSPALIQCSLIKRQRADLASAMTPFCSEDPFSVYVQGRVYLALKDYSNAAHCFRKVAIGMSNEHAALDRHSSGLLDETEWALLNSGLPRYYSHIVALYDSEKAYSYVVEFARLAMQFTSARPDGGSVKAEMLTRQFSASLATCQFELAHTTLLSIRDQALRSSSLRLLVDKMCETCHNGELVALPFPGMQQEVDEFLAKRCRHAVDVSHGGAHYHQVLYAWRIKRQNMRGAAWVLLDRIQKLKLAGEADRITGDDVLDTPVTRQYLLLINALSCVDPKQAWVFDEGVVGATDDATGQPRKRTVVSLADVRKQYQDELDRIAAIQNNQFGFSADDVMDLA</sequence>
<dbReference type="SUPFAM" id="SSF75011">
    <property type="entry name" value="3-carboxy-cis,cis-mucoante lactonizing enzyme"/>
    <property type="match status" value="1"/>
</dbReference>
<evidence type="ECO:0000259" key="7">
    <source>
        <dbReference type="Pfam" id="PF23300"/>
    </source>
</evidence>
<feature type="compositionally biased region" description="Low complexity" evidence="4">
    <location>
        <begin position="32"/>
        <end position="45"/>
    </location>
</feature>
<dbReference type="Pfam" id="PF21486">
    <property type="entry name" value="NUP120_helical"/>
    <property type="match status" value="1"/>
</dbReference>
<organism evidence="8 9">
    <name type="scientific">Cordyceps confragosa</name>
    <name type="common">Lecanicillium lecanii</name>
    <dbReference type="NCBI Taxonomy" id="2714763"/>
    <lineage>
        <taxon>Eukaryota</taxon>
        <taxon>Fungi</taxon>
        <taxon>Dikarya</taxon>
        <taxon>Ascomycota</taxon>
        <taxon>Pezizomycotina</taxon>
        <taxon>Sordariomycetes</taxon>
        <taxon>Hypocreomycetidae</taxon>
        <taxon>Hypocreales</taxon>
        <taxon>Cordycipitaceae</taxon>
        <taxon>Akanthomyces</taxon>
    </lineage>
</organism>
<keyword evidence="3" id="KW-0539">Nucleus</keyword>
<dbReference type="GO" id="GO:0005643">
    <property type="term" value="C:nuclear pore"/>
    <property type="evidence" value="ECO:0007669"/>
    <property type="project" value="TreeGrafter"/>
</dbReference>
<dbReference type="GO" id="GO:0017056">
    <property type="term" value="F:structural constituent of nuclear pore"/>
    <property type="evidence" value="ECO:0007669"/>
    <property type="project" value="TreeGrafter"/>
</dbReference>
<protein>
    <submittedName>
        <fullName evidence="8">Uncharacterized protein</fullName>
    </submittedName>
</protein>
<dbReference type="InterPro" id="IPR015943">
    <property type="entry name" value="WD40/YVTN_repeat-like_dom_sf"/>
</dbReference>
<reference evidence="8 9" key="1">
    <citation type="submission" date="2016-03" db="EMBL/GenBank/DDBJ databases">
        <title>Fine-scale spatial genetic structure of a fungal parasite of coffee scale insects.</title>
        <authorList>
            <person name="Jackson D."/>
            <person name="Zemenick K.A."/>
            <person name="Malloure B."/>
            <person name="Quandt C.A."/>
            <person name="James T.Y."/>
        </authorList>
    </citation>
    <scope>NUCLEOTIDE SEQUENCE [LARGE SCALE GENOMIC DNA]</scope>
    <source>
        <strain evidence="8 9">UM487</strain>
    </source>
</reference>
<dbReference type="PANTHER" id="PTHR21286">
    <property type="entry name" value="NUCLEAR PORE COMPLEX PROTEIN NUP160"/>
    <property type="match status" value="1"/>
</dbReference>
<accession>A0A179I9D5</accession>
<evidence type="ECO:0000259" key="5">
    <source>
        <dbReference type="Pfam" id="PF11715"/>
    </source>
</evidence>
<dbReference type="EMBL" id="LUKN01002309">
    <property type="protein sequence ID" value="OAQ99275.1"/>
    <property type="molecule type" value="Genomic_DNA"/>
</dbReference>
<comment type="subcellular location">
    <subcellularLocation>
        <location evidence="1">Nucleus</location>
    </subcellularLocation>
</comment>
<comment type="caution">
    <text evidence="8">The sequence shown here is derived from an EMBL/GenBank/DDBJ whole genome shotgun (WGS) entry which is preliminary data.</text>
</comment>
<dbReference type="Pfam" id="PF11715">
    <property type="entry name" value="Beta-prop_Nup120_160"/>
    <property type="match status" value="1"/>
</dbReference>
<dbReference type="OMA" id="TLWKNNM"/>
<keyword evidence="9" id="KW-1185">Reference proteome</keyword>
<dbReference type="InterPro" id="IPR048884">
    <property type="entry name" value="Nup120_helical"/>
</dbReference>
<feature type="region of interest" description="Disordered" evidence="4">
    <location>
        <begin position="32"/>
        <end position="58"/>
    </location>
</feature>
<feature type="domain" description="Nucleoporin Nup120/160 beta-propeller" evidence="5">
    <location>
        <begin position="81"/>
        <end position="574"/>
    </location>
</feature>
<evidence type="ECO:0000256" key="2">
    <source>
        <dbReference type="ARBA" id="ARBA00022448"/>
    </source>
</evidence>
<name>A0A179I9D5_CORDF</name>
<dbReference type="OrthoDB" id="67716at2759"/>
<evidence type="ECO:0000313" key="9">
    <source>
        <dbReference type="Proteomes" id="UP000243081"/>
    </source>
</evidence>
<dbReference type="PANTHER" id="PTHR21286:SF0">
    <property type="entry name" value="NUCLEAR PORE COMPLEX PROTEIN NUP160"/>
    <property type="match status" value="1"/>
</dbReference>
<dbReference type="Proteomes" id="UP000243081">
    <property type="component" value="Unassembled WGS sequence"/>
</dbReference>
<dbReference type="InterPro" id="IPR059141">
    <property type="entry name" value="Beta-prop_Nup120_160"/>
</dbReference>
<feature type="domain" description="Nucleoporin Nup120 helical" evidence="6">
    <location>
        <begin position="616"/>
        <end position="748"/>
    </location>
</feature>
<dbReference type="Pfam" id="PF23300">
    <property type="entry name" value="HEAT_Nup120"/>
    <property type="match status" value="1"/>
</dbReference>
<evidence type="ECO:0000256" key="3">
    <source>
        <dbReference type="ARBA" id="ARBA00023242"/>
    </source>
</evidence>
<dbReference type="AlphaFoldDB" id="A0A179I9D5"/>
<dbReference type="Gene3D" id="2.130.10.10">
    <property type="entry name" value="YVTN repeat-like/Quinoprotein amine dehydrogenase"/>
    <property type="match status" value="1"/>
</dbReference>
<feature type="domain" description="Nucleoporin nup120-like HEAT repeat" evidence="7">
    <location>
        <begin position="834"/>
        <end position="1002"/>
    </location>
</feature>
<evidence type="ECO:0000259" key="6">
    <source>
        <dbReference type="Pfam" id="PF21486"/>
    </source>
</evidence>
<proteinExistence type="predicted"/>
<dbReference type="InterPro" id="IPR021717">
    <property type="entry name" value="Nucleoporin_Nup160"/>
</dbReference>
<gene>
    <name evidence="8" type="ORF">LLEC1_02289</name>
</gene>
<evidence type="ECO:0000256" key="1">
    <source>
        <dbReference type="ARBA" id="ARBA00004123"/>
    </source>
</evidence>
<keyword evidence="2" id="KW-0813">Transport</keyword>